<dbReference type="AlphaFoldDB" id="A0A1Y1RLP7"/>
<dbReference type="EMBL" id="LXWF01000044">
    <property type="protein sequence ID" value="ORC15273.1"/>
    <property type="molecule type" value="Genomic_DNA"/>
</dbReference>
<evidence type="ECO:0000313" key="1">
    <source>
        <dbReference type="EMBL" id="ORC15273.1"/>
    </source>
</evidence>
<comment type="caution">
    <text evidence="1">The sequence shown here is derived from an EMBL/GenBank/DDBJ whole genome shotgun (WGS) entry which is preliminary data.</text>
</comment>
<proteinExistence type="predicted"/>
<sequence length="177" mass="18698">MSLVRRFARPLLASSFIVSGVDRLRDPESSRHLAKAVNLAASSTPQLAVLRGQEKLVGQALAGSQVVAGTLFALGRLPRFSSAVLLMTGALNSYVEYRATEAETKEAKTARRNAALVNGSLLGAIAISAVDTDGSPSLAWRASKLSDQVAKKSHRLAADVHEAATDAQKKVEDLFSA</sequence>
<evidence type="ECO:0000313" key="2">
    <source>
        <dbReference type="Proteomes" id="UP000192359"/>
    </source>
</evidence>
<dbReference type="Proteomes" id="UP000192359">
    <property type="component" value="Unassembled WGS sequence"/>
</dbReference>
<evidence type="ECO:0008006" key="3">
    <source>
        <dbReference type="Google" id="ProtNLM"/>
    </source>
</evidence>
<protein>
    <recommendedName>
        <fullName evidence="3">DoxX family membrane protein</fullName>
    </recommendedName>
</protein>
<dbReference type="OrthoDB" id="329282at2"/>
<keyword evidence="2" id="KW-1185">Reference proteome</keyword>
<name>A0A1Y1RLP7_9MICC</name>
<dbReference type="RefSeq" id="WP_083093739.1">
    <property type="nucleotide sequence ID" value="NZ_LXWF01000044.1"/>
</dbReference>
<accession>A0A1Y1RLP7</accession>
<gene>
    <name evidence="1" type="ORF">A7979_07995</name>
</gene>
<organism evidence="1 2">
    <name type="scientific">Rothia nasimurium</name>
    <dbReference type="NCBI Taxonomy" id="85336"/>
    <lineage>
        <taxon>Bacteria</taxon>
        <taxon>Bacillati</taxon>
        <taxon>Actinomycetota</taxon>
        <taxon>Actinomycetes</taxon>
        <taxon>Micrococcales</taxon>
        <taxon>Micrococcaceae</taxon>
        <taxon>Rothia</taxon>
    </lineage>
</organism>
<reference evidence="1 2" key="1">
    <citation type="submission" date="2016-05" db="EMBL/GenBank/DDBJ databases">
        <title>Draft genome sequence of a porcine commensal Rothia nasimurium.</title>
        <authorList>
            <person name="Gaiser R.A."/>
            <person name="Van Baarlen P."/>
            <person name="Wells J.M."/>
        </authorList>
    </citation>
    <scope>NUCLEOTIDE SEQUENCE [LARGE SCALE GENOMIC DNA]</scope>
    <source>
        <strain evidence="1 2">PT-32</strain>
    </source>
</reference>